<evidence type="ECO:0000256" key="1">
    <source>
        <dbReference type="ARBA" id="ARBA00005179"/>
    </source>
</evidence>
<dbReference type="PANTHER" id="PTHR35897">
    <property type="entry name" value="METHYLTRANSFERASE AUSD"/>
    <property type="match status" value="1"/>
</dbReference>
<reference evidence="6" key="1">
    <citation type="submission" date="2022-11" db="EMBL/GenBank/DDBJ databases">
        <authorList>
            <person name="Petersen C."/>
        </authorList>
    </citation>
    <scope>NUCLEOTIDE SEQUENCE</scope>
    <source>
        <strain evidence="6">IBT 21917</strain>
    </source>
</reference>
<comment type="pathway">
    <text evidence="1">Secondary metabolite biosynthesis.</text>
</comment>
<evidence type="ECO:0000256" key="2">
    <source>
        <dbReference type="ARBA" id="ARBA00022679"/>
    </source>
</evidence>
<accession>A0A9W9HUB5</accession>
<dbReference type="CDD" id="cd02440">
    <property type="entry name" value="AdoMet_MTases"/>
    <property type="match status" value="1"/>
</dbReference>
<feature type="region of interest" description="Disordered" evidence="5">
    <location>
        <begin position="1"/>
        <end position="33"/>
    </location>
</feature>
<dbReference type="GO" id="GO:0016740">
    <property type="term" value="F:transferase activity"/>
    <property type="evidence" value="ECO:0007669"/>
    <property type="project" value="UniProtKB-KW"/>
</dbReference>
<comment type="caution">
    <text evidence="6">The sequence shown here is derived from an EMBL/GenBank/DDBJ whole genome shotgun (WGS) entry which is preliminary data.</text>
</comment>
<evidence type="ECO:0000313" key="6">
    <source>
        <dbReference type="EMBL" id="KAJ5156470.1"/>
    </source>
</evidence>
<keyword evidence="7" id="KW-1185">Reference proteome</keyword>
<organism evidence="6 7">
    <name type="scientific">Penicillium capsulatum</name>
    <dbReference type="NCBI Taxonomy" id="69766"/>
    <lineage>
        <taxon>Eukaryota</taxon>
        <taxon>Fungi</taxon>
        <taxon>Dikarya</taxon>
        <taxon>Ascomycota</taxon>
        <taxon>Pezizomycotina</taxon>
        <taxon>Eurotiomycetes</taxon>
        <taxon>Eurotiomycetidae</taxon>
        <taxon>Eurotiales</taxon>
        <taxon>Aspergillaceae</taxon>
        <taxon>Penicillium</taxon>
    </lineage>
</organism>
<reference evidence="6" key="2">
    <citation type="journal article" date="2023" name="IMA Fungus">
        <title>Comparative genomic study of the Penicillium genus elucidates a diverse pangenome and 15 lateral gene transfer events.</title>
        <authorList>
            <person name="Petersen C."/>
            <person name="Sorensen T."/>
            <person name="Nielsen M.R."/>
            <person name="Sondergaard T.E."/>
            <person name="Sorensen J.L."/>
            <person name="Fitzpatrick D.A."/>
            <person name="Frisvad J.C."/>
            <person name="Nielsen K.L."/>
        </authorList>
    </citation>
    <scope>NUCLEOTIDE SEQUENCE</scope>
    <source>
        <strain evidence="6">IBT 21917</strain>
    </source>
</reference>
<dbReference type="PANTHER" id="PTHR35897:SF1">
    <property type="entry name" value="METHYLTRANSFERASE AUSD"/>
    <property type="match status" value="1"/>
</dbReference>
<dbReference type="AlphaFoldDB" id="A0A9W9HUB5"/>
<name>A0A9W9HUB5_9EURO</name>
<protein>
    <recommendedName>
        <fullName evidence="8">Methyltransferase domain-containing protein</fullName>
    </recommendedName>
</protein>
<dbReference type="InterPro" id="IPR051654">
    <property type="entry name" value="Meroterpenoid_MTases"/>
</dbReference>
<evidence type="ECO:0000256" key="4">
    <source>
        <dbReference type="ARBA" id="ARBA00038314"/>
    </source>
</evidence>
<evidence type="ECO:0008006" key="8">
    <source>
        <dbReference type="Google" id="ProtNLM"/>
    </source>
</evidence>
<comment type="similarity">
    <text evidence="4">Belongs to the class I-like SAM-binding methyltransferase superfamily.</text>
</comment>
<keyword evidence="3" id="KW-0949">S-adenosyl-L-methionine</keyword>
<evidence type="ECO:0000256" key="3">
    <source>
        <dbReference type="ARBA" id="ARBA00022691"/>
    </source>
</evidence>
<evidence type="ECO:0000256" key="5">
    <source>
        <dbReference type="SAM" id="MobiDB-lite"/>
    </source>
</evidence>
<dbReference type="SUPFAM" id="SSF53335">
    <property type="entry name" value="S-adenosyl-L-methionine-dependent methyltransferases"/>
    <property type="match status" value="1"/>
</dbReference>
<gene>
    <name evidence="6" type="ORF">N7492_009273</name>
</gene>
<dbReference type="InterPro" id="IPR029063">
    <property type="entry name" value="SAM-dependent_MTases_sf"/>
</dbReference>
<dbReference type="Proteomes" id="UP001146351">
    <property type="component" value="Unassembled WGS sequence"/>
</dbReference>
<feature type="compositionally biased region" description="Polar residues" evidence="5">
    <location>
        <begin position="1"/>
        <end position="15"/>
    </location>
</feature>
<evidence type="ECO:0000313" key="7">
    <source>
        <dbReference type="Proteomes" id="UP001146351"/>
    </source>
</evidence>
<dbReference type="Gene3D" id="3.40.50.150">
    <property type="entry name" value="Vaccinia Virus protein VP39"/>
    <property type="match status" value="1"/>
</dbReference>
<dbReference type="OrthoDB" id="2094832at2759"/>
<keyword evidence="2" id="KW-0808">Transferase</keyword>
<proteinExistence type="inferred from homology"/>
<sequence>MASESENGASPSSLSRRLHSKFPPPRPRYGPAPARYLNEPRGCFHRLLFKALPPPLQTDVPWYSPSLDSRIEEFRKFFTAYTGNDDVDLAQVVHRVRDRAWALMPYPCLGRGWFLLPGLAGLDIWPQVVEAARCGQSILDLGCGLGQDLRMLHSDSGGAGKLYAADGIPEMWELGCELFQDHEKQVAKFLCADLRRYCSTLKKGDVGSIDVIITSGFLDLFDWCGQMDIMQTLPYISHIGTKVIGCAFGTAQHDGSEVSESDRAVTGMFHSPNTFRAFWHDLGSKTLTNWSVECGLIELSDWGFDQDDLACMVQPEPKLLQFVVTRVSL</sequence>
<dbReference type="EMBL" id="JAPQKO010000006">
    <property type="protein sequence ID" value="KAJ5156470.1"/>
    <property type="molecule type" value="Genomic_DNA"/>
</dbReference>